<evidence type="ECO:0000313" key="3">
    <source>
        <dbReference type="Proteomes" id="UP000001514"/>
    </source>
</evidence>
<gene>
    <name evidence="2" type="ORF">SELMODRAFT_408099</name>
</gene>
<sequence>MPVLGKVPQLEIASERIMALDALNTRLGLTMRKVKSKEVVQRKVEKLSRKVEKLRDKRNGYDERLRQTKAELSNVCKRKAGDQNVWDDLPKKRAKYVDNPFLAEKSSYDRRLLEVNNPFVDIKSASEPRYMPPDNVSDGKLMDEAALTAAIQILLKPVATTCRQFKAKTELGARIVHASILQNMKLLTRPSSEGGNERLADSQVVAGGKEQLQLKDLQYVDQESDDEGDEGIGRLVDPDGKVHDMQLDPANNLVTVIVIECDWKDAMTKLDQGACYAIRAAKLNMKKGRYEPIYIHHWCKAGWRYGVLRPRGIVTVKDGTVVDIVHQTGIQDKDKASLEDLESKLKDFTEILSEQFPDDEYVLGSLDFCAKEMSLPTSPDELINEGGLLFFNSLIRTFLGDRALTLTSADIEHNRAKREAAIDEDIAYCMSSISTTYGRLARDWYRGEAEVSVGIAISFE</sequence>
<dbReference type="Gramene" id="EFJ31836">
    <property type="protein sequence ID" value="EFJ31836"/>
    <property type="gene ID" value="SELMODRAFT_408099"/>
</dbReference>
<dbReference type="InParanoid" id="D8R770"/>
<evidence type="ECO:0000313" key="2">
    <source>
        <dbReference type="EMBL" id="EFJ31836.1"/>
    </source>
</evidence>
<organism evidence="3">
    <name type="scientific">Selaginella moellendorffii</name>
    <name type="common">Spikemoss</name>
    <dbReference type="NCBI Taxonomy" id="88036"/>
    <lineage>
        <taxon>Eukaryota</taxon>
        <taxon>Viridiplantae</taxon>
        <taxon>Streptophyta</taxon>
        <taxon>Embryophyta</taxon>
        <taxon>Tracheophyta</taxon>
        <taxon>Lycopodiopsida</taxon>
        <taxon>Selaginellales</taxon>
        <taxon>Selaginellaceae</taxon>
        <taxon>Selaginella</taxon>
    </lineage>
</organism>
<keyword evidence="3" id="KW-1185">Reference proteome</keyword>
<name>D8R770_SELML</name>
<dbReference type="AlphaFoldDB" id="D8R770"/>
<feature type="coiled-coil region" evidence="1">
    <location>
        <begin position="37"/>
        <end position="71"/>
    </location>
</feature>
<accession>D8R770</accession>
<reference evidence="2 3" key="1">
    <citation type="journal article" date="2011" name="Science">
        <title>The Selaginella genome identifies genetic changes associated with the evolution of vascular plants.</title>
        <authorList>
            <person name="Banks J.A."/>
            <person name="Nishiyama T."/>
            <person name="Hasebe M."/>
            <person name="Bowman J.L."/>
            <person name="Gribskov M."/>
            <person name="dePamphilis C."/>
            <person name="Albert V.A."/>
            <person name="Aono N."/>
            <person name="Aoyama T."/>
            <person name="Ambrose B.A."/>
            <person name="Ashton N.W."/>
            <person name="Axtell M.J."/>
            <person name="Barker E."/>
            <person name="Barker M.S."/>
            <person name="Bennetzen J.L."/>
            <person name="Bonawitz N.D."/>
            <person name="Chapple C."/>
            <person name="Cheng C."/>
            <person name="Correa L.G."/>
            <person name="Dacre M."/>
            <person name="DeBarry J."/>
            <person name="Dreyer I."/>
            <person name="Elias M."/>
            <person name="Engstrom E.M."/>
            <person name="Estelle M."/>
            <person name="Feng L."/>
            <person name="Finet C."/>
            <person name="Floyd S.K."/>
            <person name="Frommer W.B."/>
            <person name="Fujita T."/>
            <person name="Gramzow L."/>
            <person name="Gutensohn M."/>
            <person name="Harholt J."/>
            <person name="Hattori M."/>
            <person name="Heyl A."/>
            <person name="Hirai T."/>
            <person name="Hiwatashi Y."/>
            <person name="Ishikawa M."/>
            <person name="Iwata M."/>
            <person name="Karol K.G."/>
            <person name="Koehler B."/>
            <person name="Kolukisaoglu U."/>
            <person name="Kubo M."/>
            <person name="Kurata T."/>
            <person name="Lalonde S."/>
            <person name="Li K."/>
            <person name="Li Y."/>
            <person name="Litt A."/>
            <person name="Lyons E."/>
            <person name="Manning G."/>
            <person name="Maruyama T."/>
            <person name="Michael T.P."/>
            <person name="Mikami K."/>
            <person name="Miyazaki S."/>
            <person name="Morinaga S."/>
            <person name="Murata T."/>
            <person name="Mueller-Roeber B."/>
            <person name="Nelson D.R."/>
            <person name="Obara M."/>
            <person name="Oguri Y."/>
            <person name="Olmstead R.G."/>
            <person name="Onodera N."/>
            <person name="Petersen B.L."/>
            <person name="Pils B."/>
            <person name="Prigge M."/>
            <person name="Rensing S.A."/>
            <person name="Riano-Pachon D.M."/>
            <person name="Roberts A.W."/>
            <person name="Sato Y."/>
            <person name="Scheller H.V."/>
            <person name="Schulz B."/>
            <person name="Schulz C."/>
            <person name="Shakirov E.V."/>
            <person name="Shibagaki N."/>
            <person name="Shinohara N."/>
            <person name="Shippen D.E."/>
            <person name="Soerensen I."/>
            <person name="Sotooka R."/>
            <person name="Sugimoto N."/>
            <person name="Sugita M."/>
            <person name="Sumikawa N."/>
            <person name="Tanurdzic M."/>
            <person name="Theissen G."/>
            <person name="Ulvskov P."/>
            <person name="Wakazuki S."/>
            <person name="Weng J.K."/>
            <person name="Willats W.W."/>
            <person name="Wipf D."/>
            <person name="Wolf P.G."/>
            <person name="Yang L."/>
            <person name="Zimmer A.D."/>
            <person name="Zhu Q."/>
            <person name="Mitros T."/>
            <person name="Hellsten U."/>
            <person name="Loque D."/>
            <person name="Otillar R."/>
            <person name="Salamov A."/>
            <person name="Schmutz J."/>
            <person name="Shapiro H."/>
            <person name="Lindquist E."/>
            <person name="Lucas S."/>
            <person name="Rokhsar D."/>
            <person name="Grigoriev I.V."/>
        </authorList>
    </citation>
    <scope>NUCLEOTIDE SEQUENCE [LARGE SCALE GENOMIC DNA]</scope>
</reference>
<evidence type="ECO:0000256" key="1">
    <source>
        <dbReference type="SAM" id="Coils"/>
    </source>
</evidence>
<dbReference type="Proteomes" id="UP000001514">
    <property type="component" value="Unassembled WGS sequence"/>
</dbReference>
<keyword evidence="1" id="KW-0175">Coiled coil</keyword>
<proteinExistence type="predicted"/>
<dbReference type="HOGENOM" id="CLU_035869_0_0_1"/>
<dbReference type="EMBL" id="GL377573">
    <property type="protein sequence ID" value="EFJ31836.1"/>
    <property type="molecule type" value="Genomic_DNA"/>
</dbReference>
<protein>
    <submittedName>
        <fullName evidence="2">Uncharacterized protein</fullName>
    </submittedName>
</protein>
<dbReference type="KEGG" id="smo:SELMODRAFT_408099"/>